<dbReference type="OrthoDB" id="9811006at2"/>
<keyword evidence="1" id="KW-0732">Signal</keyword>
<feature type="chain" id="PRO_5030138134" evidence="1">
    <location>
        <begin position="22"/>
        <end position="190"/>
    </location>
</feature>
<accession>A0A5S9QF90</accession>
<feature type="domain" description="Lipid/polyisoprenoid-binding YceI-like" evidence="2">
    <location>
        <begin position="23"/>
        <end position="188"/>
    </location>
</feature>
<sequence>MHPLKYGICLILLVVSSWAQAIEYQLDIKGTHAFIQFRIQHLGYSWLYGRFDRFDGHFNFDAKKPAAASADIEVDIASLNTNHAERDKHLLGPKFFDVKKYPKATFKSTGYTPNNDGSGVLTGLMTIKGITKPIAVEVVRIGGGPDPWGGVRQGFSGQAKISLADFGFMQNLGPSSREAELIIDLEGIKR</sequence>
<organism evidence="3 4">
    <name type="scientific">BD1-7 clade bacterium</name>
    <dbReference type="NCBI Taxonomy" id="2029982"/>
    <lineage>
        <taxon>Bacteria</taxon>
        <taxon>Pseudomonadati</taxon>
        <taxon>Pseudomonadota</taxon>
        <taxon>Gammaproteobacteria</taxon>
        <taxon>Cellvibrionales</taxon>
        <taxon>Spongiibacteraceae</taxon>
        <taxon>BD1-7 clade</taxon>
    </lineage>
</organism>
<dbReference type="EMBL" id="CACSII010000008">
    <property type="protein sequence ID" value="CAA0100508.1"/>
    <property type="molecule type" value="Genomic_DNA"/>
</dbReference>
<dbReference type="PANTHER" id="PTHR34406">
    <property type="entry name" value="PROTEIN YCEI"/>
    <property type="match status" value="1"/>
</dbReference>
<evidence type="ECO:0000259" key="2">
    <source>
        <dbReference type="SMART" id="SM00867"/>
    </source>
</evidence>
<dbReference type="AlphaFoldDB" id="A0A5S9QF90"/>
<evidence type="ECO:0000313" key="4">
    <source>
        <dbReference type="Proteomes" id="UP000434580"/>
    </source>
</evidence>
<dbReference type="NCBIfam" id="NF002994">
    <property type="entry name" value="PRK03757.1"/>
    <property type="match status" value="1"/>
</dbReference>
<name>A0A5S9QF90_9GAMM</name>
<dbReference type="Gene3D" id="2.40.128.110">
    <property type="entry name" value="Lipid/polyisoprenoid-binding, YceI-like"/>
    <property type="match status" value="1"/>
</dbReference>
<feature type="signal peptide" evidence="1">
    <location>
        <begin position="1"/>
        <end position="21"/>
    </location>
</feature>
<proteinExistence type="predicted"/>
<reference evidence="3 4" key="1">
    <citation type="submission" date="2019-11" db="EMBL/GenBank/DDBJ databases">
        <authorList>
            <person name="Holert J."/>
        </authorList>
    </citation>
    <scope>NUCLEOTIDE SEQUENCE [LARGE SCALE GENOMIC DNA]</scope>
    <source>
        <strain evidence="3">BC5_2</strain>
    </source>
</reference>
<dbReference type="SUPFAM" id="SSF101874">
    <property type="entry name" value="YceI-like"/>
    <property type="match status" value="1"/>
</dbReference>
<dbReference type="InterPro" id="IPR036761">
    <property type="entry name" value="TTHA0802/YceI-like_sf"/>
</dbReference>
<dbReference type="PANTHER" id="PTHR34406:SF1">
    <property type="entry name" value="PROTEIN YCEI"/>
    <property type="match status" value="1"/>
</dbReference>
<gene>
    <name evidence="3" type="primary">yceI_2</name>
    <name evidence="3" type="ORF">DPBNPPHM_03803</name>
</gene>
<dbReference type="Proteomes" id="UP000434580">
    <property type="component" value="Unassembled WGS sequence"/>
</dbReference>
<evidence type="ECO:0000313" key="3">
    <source>
        <dbReference type="EMBL" id="CAA0100508.1"/>
    </source>
</evidence>
<protein>
    <submittedName>
        <fullName evidence="3">Protein YceI</fullName>
    </submittedName>
</protein>
<dbReference type="SMART" id="SM00867">
    <property type="entry name" value="YceI"/>
    <property type="match status" value="1"/>
</dbReference>
<dbReference type="InterPro" id="IPR007372">
    <property type="entry name" value="Lipid/polyisoprenoid-bd_YceI"/>
</dbReference>
<evidence type="ECO:0000256" key="1">
    <source>
        <dbReference type="SAM" id="SignalP"/>
    </source>
</evidence>
<dbReference type="Pfam" id="PF04264">
    <property type="entry name" value="YceI"/>
    <property type="match status" value="1"/>
</dbReference>